<dbReference type="GO" id="GO:0090173">
    <property type="term" value="P:regulation of synaptonemal complex assembly"/>
    <property type="evidence" value="ECO:0007669"/>
    <property type="project" value="InterPro"/>
</dbReference>
<keyword evidence="2" id="KW-1185">Reference proteome</keyword>
<dbReference type="PANTHER" id="PTHR40375">
    <property type="entry name" value="SPORULATION-SPECIFIC PROTEIN 22"/>
    <property type="match status" value="1"/>
</dbReference>
<reference evidence="1 2" key="1">
    <citation type="journal article" date="2013" name="Genome Biol.">
        <title>Genome of Acanthamoeba castellanii highlights extensive lateral gene transfer and early evolution of tyrosine kinase signaling.</title>
        <authorList>
            <person name="Clarke M."/>
            <person name="Lohan A.J."/>
            <person name="Liu B."/>
            <person name="Lagkouvardos I."/>
            <person name="Roy S."/>
            <person name="Zafar N."/>
            <person name="Bertelli C."/>
            <person name="Schilde C."/>
            <person name="Kianianmomeni A."/>
            <person name="Burglin T.R."/>
            <person name="Frech C."/>
            <person name="Turcotte B."/>
            <person name="Kopec K.O."/>
            <person name="Synnott J.M."/>
            <person name="Choo C."/>
            <person name="Paponov I."/>
            <person name="Finkler A."/>
            <person name="Soon Heng Tan C."/>
            <person name="Hutchins A.P."/>
            <person name="Weinmeier T."/>
            <person name="Rattei T."/>
            <person name="Chu J.S."/>
            <person name="Gimenez G."/>
            <person name="Irimia M."/>
            <person name="Rigden D.J."/>
            <person name="Fitzpatrick D.A."/>
            <person name="Lorenzo-Morales J."/>
            <person name="Bateman A."/>
            <person name="Chiu C.H."/>
            <person name="Tang P."/>
            <person name="Hegemann P."/>
            <person name="Fromm H."/>
            <person name="Raoult D."/>
            <person name="Greub G."/>
            <person name="Miranda-Saavedra D."/>
            <person name="Chen N."/>
            <person name="Nash P."/>
            <person name="Ginger M.L."/>
            <person name="Horn M."/>
            <person name="Schaap P."/>
            <person name="Caler L."/>
            <person name="Loftus B."/>
        </authorList>
    </citation>
    <scope>NUCLEOTIDE SEQUENCE [LARGE SCALE GENOMIC DNA]</scope>
    <source>
        <strain evidence="1 2">Neff</strain>
    </source>
</reference>
<gene>
    <name evidence="1" type="ORF">ACA1_020800</name>
</gene>
<evidence type="ECO:0000313" key="2">
    <source>
        <dbReference type="Proteomes" id="UP000011083"/>
    </source>
</evidence>
<evidence type="ECO:0000313" key="1">
    <source>
        <dbReference type="EMBL" id="ELR16439.1"/>
    </source>
</evidence>
<name>L8GTC1_ACACF</name>
<dbReference type="Gene3D" id="1.25.40.10">
    <property type="entry name" value="Tetratricopeptide repeat domain"/>
    <property type="match status" value="1"/>
</dbReference>
<dbReference type="InterPro" id="IPR039057">
    <property type="entry name" value="Spo22/ZIP4"/>
</dbReference>
<dbReference type="VEuPathDB" id="AmoebaDB:ACA1_020800"/>
<accession>L8GTC1</accession>
<protein>
    <submittedName>
        <fullName evidence="1">Tetratricopeptide repeat domain containing protein</fullName>
    </submittedName>
</protein>
<dbReference type="PANTHER" id="PTHR40375:SF2">
    <property type="entry name" value="SPORULATION-SPECIFIC PROTEIN 22"/>
    <property type="match status" value="1"/>
</dbReference>
<dbReference type="Proteomes" id="UP000011083">
    <property type="component" value="Unassembled WGS sequence"/>
</dbReference>
<dbReference type="AlphaFoldDB" id="L8GTC1"/>
<dbReference type="SUPFAM" id="SSF48452">
    <property type="entry name" value="TPR-like"/>
    <property type="match status" value="1"/>
</dbReference>
<dbReference type="GeneID" id="14917140"/>
<dbReference type="KEGG" id="acan:ACA1_020800"/>
<dbReference type="InterPro" id="IPR011990">
    <property type="entry name" value="TPR-like_helical_dom_sf"/>
</dbReference>
<organism evidence="1 2">
    <name type="scientific">Acanthamoeba castellanii (strain ATCC 30010 / Neff)</name>
    <dbReference type="NCBI Taxonomy" id="1257118"/>
    <lineage>
        <taxon>Eukaryota</taxon>
        <taxon>Amoebozoa</taxon>
        <taxon>Discosea</taxon>
        <taxon>Longamoebia</taxon>
        <taxon>Centramoebida</taxon>
        <taxon>Acanthamoebidae</taxon>
        <taxon>Acanthamoeba</taxon>
    </lineage>
</organism>
<proteinExistence type="predicted"/>
<sequence>MLCYNYGVQAHQQARYSDAIMWLESTGNNDRAKQSAQLASEMQENHSVLYLLAKLNFAEGRFDLAENYLEKLLAHPDTNALDMAFAACDLARDNKRPEAAILGYTFLQSRFSQDGDLGKIRFRLLDLLVSEEVNDHSRALAAAELKHFQQLLWNVGAVLFQLKQYDQALKHANEANIRESNLATHFLSFLIQLHVPDDEQAKAELVALCACEDFDSKYLDIAAEEAWAMKRQSVAMHALEAIMSTFISADRLGHIGKVLRNLIKLSTNGEESTTLEGLTKTVYYLRLGTEKLKELGVQMFSSLDELEWLIGVCWKFGCYRYAFEYSSVLPMSRESLETKKSSLLFAIAAKLEEQKAQGFNERIPQIKVMELHAKLALKLNDQSLVAVIQSAAAVPGISPVVFESMAALCLDSALFRQLITLNGGRESAWPLYEQAYKLIEKLGERETESSAFPQIELRWLLAKAWNNGTHKYRLSKHDEAEKWMSLAFNKQVPAEEKMTEEMVVKMMVMMVVEEVAVHQQSASSAE</sequence>
<dbReference type="STRING" id="1257118.L8GTC1"/>
<dbReference type="EMBL" id="KB007994">
    <property type="protein sequence ID" value="ELR16439.1"/>
    <property type="molecule type" value="Genomic_DNA"/>
</dbReference>
<dbReference type="RefSeq" id="XP_004338452.1">
    <property type="nucleotide sequence ID" value="XM_004338404.1"/>
</dbReference>
<dbReference type="OrthoDB" id="65716at2759"/>